<dbReference type="InterPro" id="IPR010664">
    <property type="entry name" value="LipoPS_assembly_LptC-rel"/>
</dbReference>
<dbReference type="InterPro" id="IPR026265">
    <property type="entry name" value="LptC"/>
</dbReference>
<dbReference type="GO" id="GO:0043165">
    <property type="term" value="P:Gram-negative-bacterium-type cell outer membrane assembly"/>
    <property type="evidence" value="ECO:0007669"/>
    <property type="project" value="UniProtKB-UniRule"/>
</dbReference>
<feature type="transmembrane region" description="Helical" evidence="6">
    <location>
        <begin position="7"/>
        <end position="24"/>
    </location>
</feature>
<name>A0A432X7S2_9GAMM</name>
<dbReference type="GO" id="GO:0015221">
    <property type="term" value="F:lipopolysaccharide transmembrane transporter activity"/>
    <property type="evidence" value="ECO:0007669"/>
    <property type="project" value="InterPro"/>
</dbReference>
<comment type="function">
    <text evidence="7">Required for the translocation of lipopolysaccharide (LPS) from the inner membrane to the outer membrane.</text>
</comment>
<dbReference type="InterPro" id="IPR052363">
    <property type="entry name" value="LPS_export_LptC"/>
</dbReference>
<comment type="similarity">
    <text evidence="6 7">Belongs to the LptC family.</text>
</comment>
<organism evidence="8 9">
    <name type="scientific">Aliidiomarina taiwanensis</name>
    <dbReference type="NCBI Taxonomy" id="946228"/>
    <lineage>
        <taxon>Bacteria</taxon>
        <taxon>Pseudomonadati</taxon>
        <taxon>Pseudomonadota</taxon>
        <taxon>Gammaproteobacteria</taxon>
        <taxon>Alteromonadales</taxon>
        <taxon>Idiomarinaceae</taxon>
        <taxon>Aliidiomarina</taxon>
    </lineage>
</organism>
<gene>
    <name evidence="6 8" type="primary">lptC</name>
    <name evidence="8" type="ORF">CWE15_05480</name>
</gene>
<reference evidence="8 9" key="1">
    <citation type="journal article" date="2011" name="Front. Microbiol.">
        <title>Genomic signatures of strain selection and enhancement in Bacillus atrophaeus var. globigii, a historical biowarfare simulant.</title>
        <authorList>
            <person name="Gibbons H.S."/>
            <person name="Broomall S.M."/>
            <person name="McNew L.A."/>
            <person name="Daligault H."/>
            <person name="Chapman C."/>
            <person name="Bruce D."/>
            <person name="Karavis M."/>
            <person name="Krepps M."/>
            <person name="McGregor P.A."/>
            <person name="Hong C."/>
            <person name="Park K.H."/>
            <person name="Akmal A."/>
            <person name="Feldman A."/>
            <person name="Lin J.S."/>
            <person name="Chang W.E."/>
            <person name="Higgs B.W."/>
            <person name="Demirev P."/>
            <person name="Lindquist J."/>
            <person name="Liem A."/>
            <person name="Fochler E."/>
            <person name="Read T.D."/>
            <person name="Tapia R."/>
            <person name="Johnson S."/>
            <person name="Bishop-Lilly K.A."/>
            <person name="Detter C."/>
            <person name="Han C."/>
            <person name="Sozhamannan S."/>
            <person name="Rosenzweig C.N."/>
            <person name="Skowronski E.W."/>
        </authorList>
    </citation>
    <scope>NUCLEOTIDE SEQUENCE [LARGE SCALE GENOMIC DNA]</scope>
    <source>
        <strain evidence="8 9">AIT1</strain>
    </source>
</reference>
<accession>A0A432X7S2</accession>
<keyword evidence="9" id="KW-1185">Reference proteome</keyword>
<dbReference type="Gene3D" id="2.60.450.10">
    <property type="entry name" value="Lipopolysaccharide (LPS) transport protein A like domain"/>
    <property type="match status" value="1"/>
</dbReference>
<evidence type="ECO:0000256" key="3">
    <source>
        <dbReference type="ARBA" id="ARBA00022692"/>
    </source>
</evidence>
<protein>
    <recommendedName>
        <fullName evidence="6 7">Lipopolysaccharide export system protein LptC</fullName>
    </recommendedName>
</protein>
<evidence type="ECO:0000313" key="9">
    <source>
        <dbReference type="Proteomes" id="UP000286976"/>
    </source>
</evidence>
<evidence type="ECO:0000313" key="8">
    <source>
        <dbReference type="EMBL" id="RUO42856.1"/>
    </source>
</evidence>
<comment type="caution">
    <text evidence="8">The sequence shown here is derived from an EMBL/GenBank/DDBJ whole genome shotgun (WGS) entry which is preliminary data.</text>
</comment>
<proteinExistence type="inferred from homology"/>
<evidence type="ECO:0000256" key="2">
    <source>
        <dbReference type="ARBA" id="ARBA00022519"/>
    </source>
</evidence>
<dbReference type="PANTHER" id="PTHR37481:SF1">
    <property type="entry name" value="LIPOPOLYSACCHARIDE EXPORT SYSTEM PROTEIN LPTC"/>
    <property type="match status" value="1"/>
</dbReference>
<dbReference type="OrthoDB" id="6193381at2"/>
<dbReference type="Pfam" id="PF06835">
    <property type="entry name" value="LptC"/>
    <property type="match status" value="1"/>
</dbReference>
<dbReference type="EMBL" id="PIPQ01000002">
    <property type="protein sequence ID" value="RUO42856.1"/>
    <property type="molecule type" value="Genomic_DNA"/>
</dbReference>
<evidence type="ECO:0000256" key="5">
    <source>
        <dbReference type="ARBA" id="ARBA00023136"/>
    </source>
</evidence>
<dbReference type="RefSeq" id="WP_126757072.1">
    <property type="nucleotide sequence ID" value="NZ_PIPQ01000002.1"/>
</dbReference>
<comment type="function">
    <text evidence="6">Involved in the assembly of lipopolysaccharide (LPS). Required for the translocation of LPS from the inner membrane to the outer membrane. Facilitates the transfer of LPS from the inner membrane to the periplasmic protein LptA. Could be a docking site for LptA.</text>
</comment>
<keyword evidence="4 6" id="KW-1133">Transmembrane helix</keyword>
<dbReference type="GO" id="GO:0005886">
    <property type="term" value="C:plasma membrane"/>
    <property type="evidence" value="ECO:0007669"/>
    <property type="project" value="UniProtKB-SubCell"/>
</dbReference>
<evidence type="ECO:0000256" key="4">
    <source>
        <dbReference type="ARBA" id="ARBA00022989"/>
    </source>
</evidence>
<dbReference type="PIRSF" id="PIRSF028513">
    <property type="entry name" value="LptC"/>
    <property type="match status" value="1"/>
</dbReference>
<evidence type="ECO:0000256" key="1">
    <source>
        <dbReference type="ARBA" id="ARBA00022475"/>
    </source>
</evidence>
<dbReference type="GO" id="GO:0030288">
    <property type="term" value="C:outer membrane-bounded periplasmic space"/>
    <property type="evidence" value="ECO:0007669"/>
    <property type="project" value="TreeGrafter"/>
</dbReference>
<evidence type="ECO:0000256" key="7">
    <source>
        <dbReference type="PIRNR" id="PIRNR028513"/>
    </source>
</evidence>
<keyword evidence="5 6" id="KW-0472">Membrane</keyword>
<dbReference type="Proteomes" id="UP000286976">
    <property type="component" value="Unassembled WGS sequence"/>
</dbReference>
<keyword evidence="2 6" id="KW-0997">Cell inner membrane</keyword>
<keyword evidence="1 6" id="KW-1003">Cell membrane</keyword>
<comment type="subcellular location">
    <subcellularLocation>
        <location evidence="6">Cell inner membrane</location>
        <topology evidence="6">Single-pass membrane protein</topology>
    </subcellularLocation>
</comment>
<evidence type="ECO:0000256" key="6">
    <source>
        <dbReference type="HAMAP-Rule" id="MF_01915"/>
    </source>
</evidence>
<sequence>MNQRTLFIIALVAIMATLVLWQPWQDEQQAPGTEAPQQAMPDFTAENLVSQVFDADGRLTHRIQASQMAHFSKRKLTELNNPIYATYLNSVGSEDTAELWQVTALEGHLYDDEKLELLAEVEVTNLTEIGYIRHIELADLTIDLVKKTMVSQSPVVISGPQFTIRGIGLTIDIETQQLELMKHVETIYYPARTLP</sequence>
<keyword evidence="3 6" id="KW-0812">Transmembrane</keyword>
<dbReference type="NCBIfam" id="TIGR04409">
    <property type="entry name" value="LptC_YrbK"/>
    <property type="match status" value="1"/>
</dbReference>
<dbReference type="GO" id="GO:0017089">
    <property type="term" value="F:glycolipid transfer activity"/>
    <property type="evidence" value="ECO:0007669"/>
    <property type="project" value="TreeGrafter"/>
</dbReference>
<dbReference type="HAMAP" id="MF_01915">
    <property type="entry name" value="LPS_assembly_LptC"/>
    <property type="match status" value="1"/>
</dbReference>
<dbReference type="PANTHER" id="PTHR37481">
    <property type="entry name" value="LIPOPOLYSACCHARIDE EXPORT SYSTEM PROTEIN LPTC"/>
    <property type="match status" value="1"/>
</dbReference>
<comment type="subunit">
    <text evidence="6">Component of the lipopolysaccharide transport and assembly complex. Interacts with LptA and the LptBFG transporter complex.</text>
</comment>
<dbReference type="AlphaFoldDB" id="A0A432X7S2"/>